<feature type="region of interest" description="Disordered" evidence="1">
    <location>
        <begin position="382"/>
        <end position="442"/>
    </location>
</feature>
<feature type="compositionally biased region" description="Pro residues" evidence="1">
    <location>
        <begin position="771"/>
        <end position="782"/>
    </location>
</feature>
<feature type="compositionally biased region" description="Low complexity" evidence="1">
    <location>
        <begin position="1010"/>
        <end position="1019"/>
    </location>
</feature>
<feature type="region of interest" description="Disordered" evidence="1">
    <location>
        <begin position="743"/>
        <end position="802"/>
    </location>
</feature>
<evidence type="ECO:0000313" key="3">
    <source>
        <dbReference type="Proteomes" id="UP000626109"/>
    </source>
</evidence>
<feature type="region of interest" description="Disordered" evidence="1">
    <location>
        <begin position="236"/>
        <end position="266"/>
    </location>
</feature>
<feature type="compositionally biased region" description="Low complexity" evidence="1">
    <location>
        <begin position="606"/>
        <end position="619"/>
    </location>
</feature>
<feature type="compositionally biased region" description="Pro residues" evidence="1">
    <location>
        <begin position="46"/>
        <end position="57"/>
    </location>
</feature>
<feature type="compositionally biased region" description="Low complexity" evidence="1">
    <location>
        <begin position="425"/>
        <end position="442"/>
    </location>
</feature>
<feature type="compositionally biased region" description="Acidic residues" evidence="1">
    <location>
        <begin position="662"/>
        <end position="675"/>
    </location>
</feature>
<reference evidence="2" key="1">
    <citation type="submission" date="2021-02" db="EMBL/GenBank/DDBJ databases">
        <authorList>
            <person name="Dougan E. K."/>
            <person name="Rhodes N."/>
            <person name="Thang M."/>
            <person name="Chan C."/>
        </authorList>
    </citation>
    <scope>NUCLEOTIDE SEQUENCE</scope>
</reference>
<feature type="region of interest" description="Disordered" evidence="1">
    <location>
        <begin position="98"/>
        <end position="132"/>
    </location>
</feature>
<feature type="compositionally biased region" description="Low complexity" evidence="1">
    <location>
        <begin position="848"/>
        <end position="861"/>
    </location>
</feature>
<feature type="region of interest" description="Disordered" evidence="1">
    <location>
        <begin position="662"/>
        <end position="703"/>
    </location>
</feature>
<feature type="region of interest" description="Disordered" evidence="1">
    <location>
        <begin position="606"/>
        <end position="627"/>
    </location>
</feature>
<feature type="compositionally biased region" description="Low complexity" evidence="1">
    <location>
        <begin position="821"/>
        <end position="839"/>
    </location>
</feature>
<evidence type="ECO:0000256" key="1">
    <source>
        <dbReference type="SAM" id="MobiDB-lite"/>
    </source>
</evidence>
<feature type="region of interest" description="Disordered" evidence="1">
    <location>
        <begin position="1"/>
        <end position="75"/>
    </location>
</feature>
<feature type="compositionally biased region" description="Low complexity" evidence="1">
    <location>
        <begin position="680"/>
        <end position="696"/>
    </location>
</feature>
<comment type="caution">
    <text evidence="2">The sequence shown here is derived from an EMBL/GenBank/DDBJ whole genome shotgun (WGS) entry which is preliminary data.</text>
</comment>
<organism evidence="2 3">
    <name type="scientific">Polarella glacialis</name>
    <name type="common">Dinoflagellate</name>
    <dbReference type="NCBI Taxonomy" id="89957"/>
    <lineage>
        <taxon>Eukaryota</taxon>
        <taxon>Sar</taxon>
        <taxon>Alveolata</taxon>
        <taxon>Dinophyceae</taxon>
        <taxon>Suessiales</taxon>
        <taxon>Suessiaceae</taxon>
        <taxon>Polarella</taxon>
    </lineage>
</organism>
<sequence length="1050" mass="105533">MWATQAPPAAPAPRGADSELVPQASAPWHRSGRARRGAALGGVDALPPPPPPPPPSPGGLFAGGHQPSAAGILQQPIKFVPASSSSFGASVGSLSNVGGAKSSSYGADGACGGGLPASTSSSKASPMGSLPKSSLAALPLSIAASTLVKQQPVAPWHRRPAPPPGPPPLSQPAVSSTSPAFLSKAPAVSQASSKALPGFAKQSSSLPSQLLPDLQSISAAVAAALGADTFAPSPRAGTFGTAAGTQPQILRPTEVPTDGGGPAATAITGRPSFDLAEYRKRLSAVYQVYNPSNVPKVDYLLGKYAGHEDLLYQSVCAKYQVPDSWDGIQPLPGLGAATAMPTVSPPALVINGTSQAIVSPPALAVNGTSQLAEVKAAHVQTAQEPAQVARIATSDSSPEKRTQPTETSQATSGLQTSALQPQLPTSTASGSSAGVSNSTGTANVTTETTTAATALATATTTSIAATTTSIAATTTSIAATTASTVATTKSSAATSTAVIPTVSPTATIAATTAPSATIAATTAPSATITSHRSDTAAAQTTEDTAVSAGVSDTGSHRSDHRQQQEIVAKKASPKLAPAPKGDLMALWEGEDEGEEDDYDPFSEAATAENAAPPEQQQQARVTRKPPPEIPSATGMAQIDYLLVGECTGFFSDDEAVIEDAFNDNDEEEEEEEEEVEIKATAEAPASEAQTSTAESSGPAAIETEALLEEDAVVDAYQPTPDVVQDAVADDASLRAKMTAAWANTEPAANSSTPSQTPVAVDPRLRPSAPEALPPAEAPPAEAPPAEALPPAEAPELPRPAEGGAGAAVVFLDRRAAAARAVRGALAAGKAAGTAGSTVAQAGSDSEDSSSSSTTEDSSDSPSKPPAPAAAARPATVSASAGSATSTGTGPQNGASGASELPVPGGTSQSPLAAREEFILAVFKDLTASSSSPGLFAPVKSMQSLVSLVGFDGSDNDWLAEYTTLCRDFSVDAQQGFDLVAFTSFVDDNGGRGCYCTDEELQNILQKLSARSAPSVPVVSSRKEKALPGSKNRKSAAGSENGQPAAKKHKH</sequence>
<feature type="region of interest" description="Disordered" evidence="1">
    <location>
        <begin position="821"/>
        <end position="909"/>
    </location>
</feature>
<feature type="region of interest" description="Disordered" evidence="1">
    <location>
        <begin position="521"/>
        <end position="580"/>
    </location>
</feature>
<feature type="compositionally biased region" description="Pro residues" evidence="1">
    <location>
        <begin position="161"/>
        <end position="170"/>
    </location>
</feature>
<name>A0A813JII0_POLGL</name>
<protein>
    <submittedName>
        <fullName evidence="2">Uncharacterized protein</fullName>
    </submittedName>
</protein>
<feature type="compositionally biased region" description="Low complexity" evidence="1">
    <location>
        <begin position="783"/>
        <end position="794"/>
    </location>
</feature>
<feature type="compositionally biased region" description="Basic and acidic residues" evidence="1">
    <location>
        <begin position="554"/>
        <end position="563"/>
    </location>
</feature>
<gene>
    <name evidence="2" type="ORF">PGLA2088_LOCUS19735</name>
</gene>
<feature type="region of interest" description="Disordered" evidence="1">
    <location>
        <begin position="1010"/>
        <end position="1050"/>
    </location>
</feature>
<feature type="compositionally biased region" description="Low complexity" evidence="1">
    <location>
        <begin position="868"/>
        <end position="889"/>
    </location>
</feature>
<dbReference type="Proteomes" id="UP000626109">
    <property type="component" value="Unassembled WGS sequence"/>
</dbReference>
<feature type="compositionally biased region" description="Low complexity" evidence="1">
    <location>
        <begin position="521"/>
        <end position="545"/>
    </location>
</feature>
<evidence type="ECO:0000313" key="2">
    <source>
        <dbReference type="EMBL" id="CAE8676143.1"/>
    </source>
</evidence>
<feature type="compositionally biased region" description="Polar residues" evidence="1">
    <location>
        <begin position="746"/>
        <end position="757"/>
    </location>
</feature>
<dbReference type="AlphaFoldDB" id="A0A813JII0"/>
<proteinExistence type="predicted"/>
<feature type="compositionally biased region" description="Low complexity" evidence="1">
    <location>
        <begin position="569"/>
        <end position="580"/>
    </location>
</feature>
<feature type="compositionally biased region" description="Polar residues" evidence="1">
    <location>
        <begin position="404"/>
        <end position="424"/>
    </location>
</feature>
<feature type="region of interest" description="Disordered" evidence="1">
    <location>
        <begin position="149"/>
        <end position="187"/>
    </location>
</feature>
<accession>A0A813JII0</accession>
<dbReference type="EMBL" id="CAJNNW010025195">
    <property type="protein sequence ID" value="CAE8676143.1"/>
    <property type="molecule type" value="Genomic_DNA"/>
</dbReference>